<dbReference type="OrthoDB" id="797918at2"/>
<accession>A0A4Y8SDG1</accession>
<evidence type="ECO:0000313" key="2">
    <source>
        <dbReference type="Proteomes" id="UP000297540"/>
    </source>
</evidence>
<organism evidence="1 2">
    <name type="scientific">Mucilaginibacter psychrotolerans</name>
    <dbReference type="NCBI Taxonomy" id="1524096"/>
    <lineage>
        <taxon>Bacteria</taxon>
        <taxon>Pseudomonadati</taxon>
        <taxon>Bacteroidota</taxon>
        <taxon>Sphingobacteriia</taxon>
        <taxon>Sphingobacteriales</taxon>
        <taxon>Sphingobacteriaceae</taxon>
        <taxon>Mucilaginibacter</taxon>
    </lineage>
</organism>
<comment type="caution">
    <text evidence="1">The sequence shown here is derived from an EMBL/GenBank/DDBJ whole genome shotgun (WGS) entry which is preliminary data.</text>
</comment>
<protein>
    <submittedName>
        <fullName evidence="1">Uncharacterized protein</fullName>
    </submittedName>
</protein>
<dbReference type="AlphaFoldDB" id="A0A4Y8SDG1"/>
<proteinExistence type="predicted"/>
<dbReference type="RefSeq" id="WP_133232037.1">
    <property type="nucleotide sequence ID" value="NZ_SOZE01000014.1"/>
</dbReference>
<keyword evidence="2" id="KW-1185">Reference proteome</keyword>
<name>A0A4Y8SDG1_9SPHI</name>
<reference evidence="1 2" key="1">
    <citation type="journal article" date="2017" name="Int. J. Syst. Evol. Microbiol.">
        <title>Mucilaginibacterpsychrotolerans sp. nov., isolated from peatlands.</title>
        <authorList>
            <person name="Deng Y."/>
            <person name="Shen L."/>
            <person name="Xu B."/>
            <person name="Liu Y."/>
            <person name="Gu Z."/>
            <person name="Liu H."/>
            <person name="Zhou Y."/>
        </authorList>
    </citation>
    <scope>NUCLEOTIDE SEQUENCE [LARGE SCALE GENOMIC DNA]</scope>
    <source>
        <strain evidence="1 2">NH7-4</strain>
    </source>
</reference>
<dbReference type="EMBL" id="SOZE01000014">
    <property type="protein sequence ID" value="TFF36711.1"/>
    <property type="molecule type" value="Genomic_DNA"/>
</dbReference>
<gene>
    <name evidence="1" type="ORF">E2R66_14775</name>
</gene>
<evidence type="ECO:0000313" key="1">
    <source>
        <dbReference type="EMBL" id="TFF36711.1"/>
    </source>
</evidence>
<sequence length="112" mass="12385">MSISAYQNPADVQLTVVNAQKSVTENTNSKLASSKIFGISFTYQQKAYRTKVMKVLYAGKEAMYKVVMPGSLNEGTSNHWLQRHGNNWAIVLGQDMDAKLLKVVGTAIDCLE</sequence>
<dbReference type="Proteomes" id="UP000297540">
    <property type="component" value="Unassembled WGS sequence"/>
</dbReference>